<feature type="transmembrane region" description="Helical" evidence="1">
    <location>
        <begin position="38"/>
        <end position="59"/>
    </location>
</feature>
<name>A0A1V3G843_9BACL</name>
<keyword evidence="1" id="KW-0472">Membrane</keyword>
<evidence type="ECO:0000313" key="2">
    <source>
        <dbReference type="EMBL" id="OOE12570.1"/>
    </source>
</evidence>
<evidence type="ECO:0000313" key="3">
    <source>
        <dbReference type="Proteomes" id="UP000188597"/>
    </source>
</evidence>
<dbReference type="AlphaFoldDB" id="A0A1V3G843"/>
<sequence>MKSFMVIGNIVFSGFMTFFITMFYAGGTIAENYTDKTYVAPEFFMTIPICWAIGAIMIWRYFTKHPLKDMSFVMIVLINFALWLSIPIGIQLGYTINQS</sequence>
<protein>
    <submittedName>
        <fullName evidence="2">Uncharacterized protein</fullName>
    </submittedName>
</protein>
<dbReference type="EMBL" id="MQMF01000002">
    <property type="protein sequence ID" value="OOE12570.1"/>
    <property type="molecule type" value="Genomic_DNA"/>
</dbReference>
<feature type="transmembrane region" description="Helical" evidence="1">
    <location>
        <begin position="7"/>
        <end position="26"/>
    </location>
</feature>
<keyword evidence="1" id="KW-0812">Transmembrane</keyword>
<organism evidence="2 3">
    <name type="scientific">Fictibacillus arsenicus</name>
    <dbReference type="NCBI Taxonomy" id="255247"/>
    <lineage>
        <taxon>Bacteria</taxon>
        <taxon>Bacillati</taxon>
        <taxon>Bacillota</taxon>
        <taxon>Bacilli</taxon>
        <taxon>Bacillales</taxon>
        <taxon>Fictibacillaceae</taxon>
        <taxon>Fictibacillus</taxon>
    </lineage>
</organism>
<dbReference type="RefSeq" id="WP_077362556.1">
    <property type="nucleotide sequence ID" value="NZ_MQMF01000002.1"/>
</dbReference>
<comment type="caution">
    <text evidence="2">The sequence shown here is derived from an EMBL/GenBank/DDBJ whole genome shotgun (WGS) entry which is preliminary data.</text>
</comment>
<dbReference type="Proteomes" id="UP000188597">
    <property type="component" value="Unassembled WGS sequence"/>
</dbReference>
<feature type="transmembrane region" description="Helical" evidence="1">
    <location>
        <begin position="71"/>
        <end position="94"/>
    </location>
</feature>
<keyword evidence="1" id="KW-1133">Transmembrane helix</keyword>
<evidence type="ECO:0000256" key="1">
    <source>
        <dbReference type="SAM" id="Phobius"/>
    </source>
</evidence>
<gene>
    <name evidence="2" type="ORF">UN64_10880</name>
</gene>
<accession>A0A1V3G843</accession>
<reference evidence="2 3" key="1">
    <citation type="submission" date="2016-11" db="EMBL/GenBank/DDBJ databases">
        <authorList>
            <person name="Jaros S."/>
            <person name="Januszkiewicz K."/>
            <person name="Wedrychowicz H."/>
        </authorList>
    </citation>
    <scope>NUCLEOTIDE SEQUENCE [LARGE SCALE GENOMIC DNA]</scope>
    <source>
        <strain evidence="2 3">Con a/3</strain>
    </source>
</reference>
<dbReference type="OrthoDB" id="2885922at2"/>
<proteinExistence type="predicted"/>